<evidence type="ECO:0000259" key="2">
    <source>
        <dbReference type="Pfam" id="PF00931"/>
    </source>
</evidence>
<organism evidence="3 4">
    <name type="scientific">Fusarium albosuccineum</name>
    <dbReference type="NCBI Taxonomy" id="1237068"/>
    <lineage>
        <taxon>Eukaryota</taxon>
        <taxon>Fungi</taxon>
        <taxon>Dikarya</taxon>
        <taxon>Ascomycota</taxon>
        <taxon>Pezizomycotina</taxon>
        <taxon>Sordariomycetes</taxon>
        <taxon>Hypocreomycetidae</taxon>
        <taxon>Hypocreales</taxon>
        <taxon>Nectriaceae</taxon>
        <taxon>Fusarium</taxon>
        <taxon>Fusarium decemcellulare species complex</taxon>
    </lineage>
</organism>
<dbReference type="SUPFAM" id="SSF52540">
    <property type="entry name" value="P-loop containing nucleoside triphosphate hydrolases"/>
    <property type="match status" value="1"/>
</dbReference>
<evidence type="ECO:0000313" key="3">
    <source>
        <dbReference type="EMBL" id="KAF4470026.1"/>
    </source>
</evidence>
<dbReference type="Pfam" id="PF00931">
    <property type="entry name" value="NB-ARC"/>
    <property type="match status" value="1"/>
</dbReference>
<dbReference type="InterPro" id="IPR002182">
    <property type="entry name" value="NB-ARC"/>
</dbReference>
<dbReference type="PANTHER" id="PTHR46082:SF6">
    <property type="entry name" value="AAA+ ATPASE DOMAIN-CONTAINING PROTEIN-RELATED"/>
    <property type="match status" value="1"/>
</dbReference>
<dbReference type="PANTHER" id="PTHR46082">
    <property type="entry name" value="ATP/GTP-BINDING PROTEIN-RELATED"/>
    <property type="match status" value="1"/>
</dbReference>
<evidence type="ECO:0000256" key="1">
    <source>
        <dbReference type="SAM" id="MobiDB-lite"/>
    </source>
</evidence>
<comment type="caution">
    <text evidence="3">The sequence shown here is derived from an EMBL/GenBank/DDBJ whole genome shotgun (WGS) entry which is preliminary data.</text>
</comment>
<dbReference type="OrthoDB" id="5243393at2759"/>
<proteinExistence type="predicted"/>
<dbReference type="AlphaFoldDB" id="A0A8H4PHG0"/>
<feature type="compositionally biased region" description="Polar residues" evidence="1">
    <location>
        <begin position="1"/>
        <end position="19"/>
    </location>
</feature>
<keyword evidence="4" id="KW-1185">Reference proteome</keyword>
<dbReference type="Proteomes" id="UP000554235">
    <property type="component" value="Unassembled WGS sequence"/>
</dbReference>
<evidence type="ECO:0000313" key="4">
    <source>
        <dbReference type="Proteomes" id="UP000554235"/>
    </source>
</evidence>
<feature type="domain" description="NB-ARC" evidence="2">
    <location>
        <begin position="71"/>
        <end position="225"/>
    </location>
</feature>
<protein>
    <submittedName>
        <fullName evidence="3">TPR domain (Kinesin light chain)</fullName>
    </submittedName>
</protein>
<name>A0A8H4PHG0_9HYPO</name>
<dbReference type="EMBL" id="JAADYS010000407">
    <property type="protein sequence ID" value="KAF4470026.1"/>
    <property type="molecule type" value="Genomic_DNA"/>
</dbReference>
<dbReference type="InterPro" id="IPR053137">
    <property type="entry name" value="NLR-like"/>
</dbReference>
<gene>
    <name evidence="3" type="ORF">FALBO_3074</name>
</gene>
<accession>A0A8H4PHG0</accession>
<sequence>MDRSTQFRSTATSNPSQASHGGLNTAHRTWRGQTQPQMHIGTMPFLPDPDFIERPDILTLIRDGCARAPHRIAIVGMGGIGKSHLAIHNAYRIREQHPDTWVFWVDGSTRERFRSSYRTIAERLDLPRRDDPKVDVLQLVSEWLQVEENGPWHMILDGADQVDVFFSTQNPLSSFLPPSRNGTIVITSRSIDVTQRLVGSERDILPVPPMTTDEAHSLLRAKLGNNIDDGETAKLVAALSYTPLAVTQAAALIDNGRVPIRQYLNEVQVRSQKKVSIPNKDASH</sequence>
<reference evidence="3 4" key="1">
    <citation type="submission" date="2020-01" db="EMBL/GenBank/DDBJ databases">
        <title>Identification and distribution of gene clusters putatively required for synthesis of sphingolipid metabolism inhibitors in phylogenetically diverse species of the filamentous fungus Fusarium.</title>
        <authorList>
            <person name="Kim H.-S."/>
            <person name="Busman M."/>
            <person name="Brown D.W."/>
            <person name="Divon H."/>
            <person name="Uhlig S."/>
            <person name="Proctor R.H."/>
        </authorList>
    </citation>
    <scope>NUCLEOTIDE SEQUENCE [LARGE SCALE GENOMIC DNA]</scope>
    <source>
        <strain evidence="3 4">NRRL 20459</strain>
    </source>
</reference>
<dbReference type="Gene3D" id="3.40.50.300">
    <property type="entry name" value="P-loop containing nucleotide triphosphate hydrolases"/>
    <property type="match status" value="1"/>
</dbReference>
<dbReference type="GO" id="GO:0043531">
    <property type="term" value="F:ADP binding"/>
    <property type="evidence" value="ECO:0007669"/>
    <property type="project" value="InterPro"/>
</dbReference>
<feature type="region of interest" description="Disordered" evidence="1">
    <location>
        <begin position="1"/>
        <end position="24"/>
    </location>
</feature>
<dbReference type="InterPro" id="IPR027417">
    <property type="entry name" value="P-loop_NTPase"/>
</dbReference>